<dbReference type="AlphaFoldDB" id="A0A6L5R047"/>
<feature type="domain" description="Flp pilus assembly protein RcpC/CpaB" evidence="1">
    <location>
        <begin position="117"/>
        <end position="222"/>
    </location>
</feature>
<comment type="caution">
    <text evidence="2">The sequence shown here is derived from an EMBL/GenBank/DDBJ whole genome shotgun (WGS) entry which is preliminary data.</text>
</comment>
<reference evidence="2 3" key="1">
    <citation type="submission" date="2019-11" db="EMBL/GenBank/DDBJ databases">
        <title>Agromyces kandeliae sp. nov., isolated from mangrove soil.</title>
        <authorList>
            <person name="Wang R."/>
        </authorList>
    </citation>
    <scope>NUCLEOTIDE SEQUENCE [LARGE SCALE GENOMIC DNA]</scope>
    <source>
        <strain evidence="2 3">Q22</strain>
    </source>
</reference>
<organism evidence="2 3">
    <name type="scientific">Agromyces kandeliae</name>
    <dbReference type="NCBI Taxonomy" id="2666141"/>
    <lineage>
        <taxon>Bacteria</taxon>
        <taxon>Bacillati</taxon>
        <taxon>Actinomycetota</taxon>
        <taxon>Actinomycetes</taxon>
        <taxon>Micrococcales</taxon>
        <taxon>Microbacteriaceae</taxon>
        <taxon>Agromyces</taxon>
    </lineage>
</organism>
<gene>
    <name evidence="2" type="ORF">GJR97_06185</name>
</gene>
<dbReference type="Proteomes" id="UP000476511">
    <property type="component" value="Unassembled WGS sequence"/>
</dbReference>
<name>A0A6L5R047_9MICO</name>
<keyword evidence="3" id="KW-1185">Reference proteome</keyword>
<evidence type="ECO:0000259" key="1">
    <source>
        <dbReference type="Pfam" id="PF16976"/>
    </source>
</evidence>
<dbReference type="Pfam" id="PF16976">
    <property type="entry name" value="RcpC"/>
    <property type="match status" value="1"/>
</dbReference>
<sequence>MKTRIIGAVVALVLAIVGTVVLVGYVRGADQRAAEGAEFVDVYIVDESIPEGTSASQIEEFISLTELPAISVAEDRVTDLADLEGLVAAAELLPGDQLREDRFVDPAVLAAQGDVPVPEGMQEVTVALEVQRVVGGAIQPGSRIGIVVTNKIYPGEPNAEGTVTTSPATRFIDNQVLVTRVKAGSTFTPADGEETTNAVQNIMVTMAMTAPQIEKLVWAREMQEDDLAGVWLTLQNEDTSTDGSQLIGPANILP</sequence>
<dbReference type="EMBL" id="WKJD01000009">
    <property type="protein sequence ID" value="MRX43313.1"/>
    <property type="molecule type" value="Genomic_DNA"/>
</dbReference>
<protein>
    <submittedName>
        <fullName evidence="2">Flp pilus assembly protein CpaB</fullName>
    </submittedName>
</protein>
<proteinExistence type="predicted"/>
<dbReference type="RefSeq" id="WP_154345629.1">
    <property type="nucleotide sequence ID" value="NZ_WKJD01000009.1"/>
</dbReference>
<dbReference type="InterPro" id="IPR031571">
    <property type="entry name" value="RcpC_dom"/>
</dbReference>
<evidence type="ECO:0000313" key="2">
    <source>
        <dbReference type="EMBL" id="MRX43313.1"/>
    </source>
</evidence>
<evidence type="ECO:0000313" key="3">
    <source>
        <dbReference type="Proteomes" id="UP000476511"/>
    </source>
</evidence>
<accession>A0A6L5R047</accession>